<evidence type="ECO:0000313" key="3">
    <source>
        <dbReference type="Proteomes" id="UP000236546"/>
    </source>
</evidence>
<feature type="region of interest" description="Disordered" evidence="1">
    <location>
        <begin position="315"/>
        <end position="335"/>
    </location>
</feature>
<dbReference type="Proteomes" id="UP000236546">
    <property type="component" value="Unassembled WGS sequence"/>
</dbReference>
<proteinExistence type="predicted"/>
<feature type="compositionally biased region" description="Low complexity" evidence="1">
    <location>
        <begin position="55"/>
        <end position="66"/>
    </location>
</feature>
<evidence type="ECO:0000313" key="2">
    <source>
        <dbReference type="EMBL" id="PNP38435.1"/>
    </source>
</evidence>
<feature type="region of interest" description="Disordered" evidence="1">
    <location>
        <begin position="1"/>
        <end position="66"/>
    </location>
</feature>
<feature type="compositionally biased region" description="Gly residues" evidence="1">
    <location>
        <begin position="319"/>
        <end position="328"/>
    </location>
</feature>
<evidence type="ECO:0000256" key="1">
    <source>
        <dbReference type="SAM" id="MobiDB-lite"/>
    </source>
</evidence>
<sequence length="502" mass="54282">MLGEECNVGGQKKVGRPRKSDSAPGQRAGKESTEEPRAKPVRSQKKQTITKNQQSDPSPSSVLPDSGIFLKMNDQFGIESMMFSTTTIPATIPATIPTTIPATIPATIPTIIPPTIPTTTTSTAAPPVVGTTTNVAFALESSWPAAGTAKLQTSSLPAPVPWIVSSCFKYNSAFADYDWNMDENDVLKTKSSRFDLTVTCSDPASLVIPELGAPMGSIDLSDALSKLSKLNNDLHIRMVAIESHRSVMTLNSILFREGPLFIDNFTLGEFTMRSTQEVFQVLSRLLNNRQCHVPLNGAHKLDIVNLPGLDGQFSSPHPYGGGHNGHGQGPNPNLASPFPSASLQPLLAPLALTITAVFTQLISLYEVSLKHMTLWLENIAATPLRPILGLQIGEASPQDLCARGIRFSNASLNFLERIEQILGLTGRPEWGGPGLLSIQQIDLLWSVLDGGEGIAPGDGFMRPVYVKRSLRKALSVLSRVMPRQVAPVGEMRQNHCNTYYVQ</sequence>
<name>A0A2K0SYT1_9HYPO</name>
<reference evidence="2 3" key="1">
    <citation type="submission" date="2017-02" db="EMBL/GenBank/DDBJ databases">
        <title>Genomes of Trichoderma spp. with biocontrol activity.</title>
        <authorList>
            <person name="Gardiner D."/>
            <person name="Kazan K."/>
            <person name="Vos C."/>
            <person name="Harvey P."/>
        </authorList>
    </citation>
    <scope>NUCLEOTIDE SEQUENCE [LARGE SCALE GENOMIC DNA]</scope>
    <source>
        <strain evidence="2 3">A5MH</strain>
    </source>
</reference>
<protein>
    <submittedName>
        <fullName evidence="2">Uncharacterized protein</fullName>
    </submittedName>
</protein>
<gene>
    <name evidence="2" type="ORF">TGAMA5MH_09516</name>
</gene>
<organism evidence="2 3">
    <name type="scientific">Trichoderma gamsii</name>
    <dbReference type="NCBI Taxonomy" id="398673"/>
    <lineage>
        <taxon>Eukaryota</taxon>
        <taxon>Fungi</taxon>
        <taxon>Dikarya</taxon>
        <taxon>Ascomycota</taxon>
        <taxon>Pezizomycotina</taxon>
        <taxon>Sordariomycetes</taxon>
        <taxon>Hypocreomycetidae</taxon>
        <taxon>Hypocreales</taxon>
        <taxon>Hypocreaceae</taxon>
        <taxon>Trichoderma</taxon>
    </lineage>
</organism>
<dbReference type="AlphaFoldDB" id="A0A2K0SYT1"/>
<accession>A0A2K0SYT1</accession>
<feature type="compositionally biased region" description="Basic and acidic residues" evidence="1">
    <location>
        <begin position="28"/>
        <end position="38"/>
    </location>
</feature>
<dbReference type="EMBL" id="MTYH01000104">
    <property type="protein sequence ID" value="PNP38435.1"/>
    <property type="molecule type" value="Genomic_DNA"/>
</dbReference>
<dbReference type="OrthoDB" id="3434319at2759"/>
<comment type="caution">
    <text evidence="2">The sequence shown here is derived from an EMBL/GenBank/DDBJ whole genome shotgun (WGS) entry which is preliminary data.</text>
</comment>